<dbReference type="GO" id="GO:0006508">
    <property type="term" value="P:proteolysis"/>
    <property type="evidence" value="ECO:0007669"/>
    <property type="project" value="InterPro"/>
</dbReference>
<feature type="transmembrane region" description="Helical" evidence="6">
    <location>
        <begin position="232"/>
        <end position="253"/>
    </location>
</feature>
<accession>A0A1Y6LJS6</accession>
<evidence type="ECO:0000256" key="1">
    <source>
        <dbReference type="ARBA" id="ARBA00004141"/>
    </source>
</evidence>
<protein>
    <recommendedName>
        <fullName evidence="7">Major facilitator superfamily (MFS) profile domain-containing protein</fullName>
    </recommendedName>
</protein>
<feature type="transmembrane region" description="Helical" evidence="6">
    <location>
        <begin position="273"/>
        <end position="289"/>
    </location>
</feature>
<feature type="transmembrane region" description="Helical" evidence="6">
    <location>
        <begin position="511"/>
        <end position="533"/>
    </location>
</feature>
<dbReference type="AlphaFoldDB" id="A0A1Y6LJS6"/>
<evidence type="ECO:0000256" key="5">
    <source>
        <dbReference type="SAM" id="MobiDB-lite"/>
    </source>
</evidence>
<dbReference type="Pfam" id="PF05577">
    <property type="entry name" value="Peptidase_S28"/>
    <property type="match status" value="1"/>
</dbReference>
<evidence type="ECO:0000256" key="4">
    <source>
        <dbReference type="ARBA" id="ARBA00023136"/>
    </source>
</evidence>
<feature type="transmembrane region" description="Helical" evidence="6">
    <location>
        <begin position="347"/>
        <end position="368"/>
    </location>
</feature>
<reference evidence="8 9" key="1">
    <citation type="submission" date="2016-10" db="EMBL/GenBank/DDBJ databases">
        <authorList>
            <person name="Varghese N."/>
        </authorList>
    </citation>
    <scope>NUCLEOTIDE SEQUENCE [LARGE SCALE GENOMIC DNA]</scope>
</reference>
<evidence type="ECO:0000313" key="8">
    <source>
        <dbReference type="EMBL" id="SMY23688.1"/>
    </source>
</evidence>
<dbReference type="Proteomes" id="UP000215453">
    <property type="component" value="Chromosome 4"/>
</dbReference>
<dbReference type="Pfam" id="PF07690">
    <property type="entry name" value="MFS_1"/>
    <property type="match status" value="1"/>
</dbReference>
<feature type="transmembrane region" description="Helical" evidence="6">
    <location>
        <begin position="310"/>
        <end position="335"/>
    </location>
</feature>
<dbReference type="InterPro" id="IPR008758">
    <property type="entry name" value="Peptidase_S28"/>
</dbReference>
<dbReference type="PANTHER" id="PTHR23501">
    <property type="entry name" value="MAJOR FACILITATOR SUPERFAMILY"/>
    <property type="match status" value="1"/>
</dbReference>
<evidence type="ECO:0000256" key="2">
    <source>
        <dbReference type="ARBA" id="ARBA00022692"/>
    </source>
</evidence>
<feature type="transmembrane region" description="Helical" evidence="6">
    <location>
        <begin position="30"/>
        <end position="48"/>
    </location>
</feature>
<evidence type="ECO:0000259" key="7">
    <source>
        <dbReference type="PROSITE" id="PS50850"/>
    </source>
</evidence>
<feature type="transmembrane region" description="Helical" evidence="6">
    <location>
        <begin position="375"/>
        <end position="394"/>
    </location>
</feature>
<dbReference type="InterPro" id="IPR020846">
    <property type="entry name" value="MFS_dom"/>
</dbReference>
<feature type="transmembrane region" description="Helical" evidence="6">
    <location>
        <begin position="189"/>
        <end position="211"/>
    </location>
</feature>
<keyword evidence="3 6" id="KW-1133">Transmembrane helix</keyword>
<keyword evidence="2 6" id="KW-0812">Transmembrane</keyword>
<dbReference type="InterPro" id="IPR036259">
    <property type="entry name" value="MFS_trans_sf"/>
</dbReference>
<evidence type="ECO:0000313" key="9">
    <source>
        <dbReference type="Proteomes" id="UP000215453"/>
    </source>
</evidence>
<sequence length="1043" mass="114283">MQSDPDTGDGLSVAAAKVRGIISAVMEANSSHLLCMLGLAVMITVYALEITSAESYNVYALSEFKALSMQSSAEVTDSIIAAVSKLPVAKVSEAIGPMETYCILAIMYIISSLLRFEAQSLELFAVGALVAMLAHAGTAIMNLIMISSLTSARIRGLAMNAFFLPMLITPLLAGVVVEKVVAGPGWRLGFGLFAFVMPLGAAGLIVSLYHLQHKARFEKPSKIKGEIHLAGVSSQVDAGGLILLSGGLALFLLPITVYSKTTDGDTWMTARSLLPMVLGLILLACVIPWERYMATQPAIPLHYFHTRGIAAPLVMVLCESMAFSSAHVYLIPFAVAARGFDAGSGVYLSQTCTVTQIITGIIVGVAMYRLRRYRSFATIGGMIRVIGNGLMIRLRSSSSSDAELFLAEVLQGLGRGMIDPAIFLSAQVMVPAAELGQVTALIAMMQHLGGALGAAIAGGIYASNMKSRLRFHLRNEPSQSVIDDIYSSLTGGLPGWGTPERWAVRRAYSDIMGYITVLGLGLSIAVAGFAFLMPDKRLVDGHDLAAALEAHDDESNISTPQLGTFEQFFYWNTNSWDERNWRQAPIILYLGADHSIQDLDQNINGDDSLVAKLAETVGGAIIYLEHRYWGSSSPFEIGTTSNLQYLTIEQALEDVTHFKENVELPFLTNAQNRLADTPGSNNPPWILIGGGYAGALTVWTAQRTKDHFWAFVASSPVMIAQERFSQFDRAAIEYGPKNCTMDVMRVVEYVDNILEHGTRNEISALKSKFGLESLRDDDFAFVLHIGPLQWTEASISREFSYMEFCDHVEGVYGQMNPHIHIPDEYGVGLERAISGYAMYVESLKRHCEGAGYGAYQGRGNNTRCWDTYEPLNPKFTDITINDGAVRRQWKWLTCNEPYASWPAPPLEGQPSLMSRFVTPGRYARECRLTFPAGEGEGFGLKSGSTFEEFNRKYNGRNISDHDQKLIISHGRMDPYFALSDLSPDGSLDQTTSQTRRFVHPGGSRDDLFLSSGRDHPEMKAVQDAELDQLANWISEYRSDSQQP</sequence>
<dbReference type="Gene3D" id="3.40.50.1820">
    <property type="entry name" value="alpha/beta hydrolase"/>
    <property type="match status" value="2"/>
</dbReference>
<dbReference type="SUPFAM" id="SSF103473">
    <property type="entry name" value="MFS general substrate transporter"/>
    <property type="match status" value="1"/>
</dbReference>
<dbReference type="EMBL" id="LT882679">
    <property type="protein sequence ID" value="SMY23688.1"/>
    <property type="molecule type" value="Genomic_DNA"/>
</dbReference>
<comment type="subcellular location">
    <subcellularLocation>
        <location evidence="1">Membrane</location>
        <topology evidence="1">Multi-pass membrane protein</topology>
    </subcellularLocation>
</comment>
<organism evidence="8 9">
    <name type="scientific">Zymoseptoria tritici ST99CH_1A5</name>
    <dbReference type="NCBI Taxonomy" id="1276529"/>
    <lineage>
        <taxon>Eukaryota</taxon>
        <taxon>Fungi</taxon>
        <taxon>Dikarya</taxon>
        <taxon>Ascomycota</taxon>
        <taxon>Pezizomycotina</taxon>
        <taxon>Dothideomycetes</taxon>
        <taxon>Dothideomycetidae</taxon>
        <taxon>Mycosphaerellales</taxon>
        <taxon>Mycosphaerellaceae</taxon>
        <taxon>Zymoseptoria</taxon>
    </lineage>
</organism>
<feature type="transmembrane region" description="Helical" evidence="6">
    <location>
        <begin position="100"/>
        <end position="118"/>
    </location>
</feature>
<dbReference type="GO" id="GO:0005886">
    <property type="term" value="C:plasma membrane"/>
    <property type="evidence" value="ECO:0007669"/>
    <property type="project" value="TreeGrafter"/>
</dbReference>
<dbReference type="PANTHER" id="PTHR23501:SF200">
    <property type="entry name" value="TRANSPORTER, PUTATIVE (AFU_ORTHOLOGUE AFUA_3G01360)-RELATED"/>
    <property type="match status" value="1"/>
</dbReference>
<feature type="region of interest" description="Disordered" evidence="5">
    <location>
        <begin position="984"/>
        <end position="1016"/>
    </location>
</feature>
<evidence type="ECO:0000256" key="6">
    <source>
        <dbReference type="SAM" id="Phobius"/>
    </source>
</evidence>
<feature type="transmembrane region" description="Helical" evidence="6">
    <location>
        <begin position="438"/>
        <end position="462"/>
    </location>
</feature>
<evidence type="ECO:0000256" key="3">
    <source>
        <dbReference type="ARBA" id="ARBA00022989"/>
    </source>
</evidence>
<dbReference type="GO" id="GO:0070008">
    <property type="term" value="F:serine-type exopeptidase activity"/>
    <property type="evidence" value="ECO:0007669"/>
    <property type="project" value="InterPro"/>
</dbReference>
<feature type="domain" description="Major facilitator superfamily (MFS) profile" evidence="7">
    <location>
        <begin position="24"/>
        <end position="537"/>
    </location>
</feature>
<keyword evidence="4 6" id="KW-0472">Membrane</keyword>
<feature type="compositionally biased region" description="Basic and acidic residues" evidence="5">
    <location>
        <begin position="1002"/>
        <end position="1016"/>
    </location>
</feature>
<name>A0A1Y6LJS6_ZYMTR</name>
<dbReference type="InterPro" id="IPR029058">
    <property type="entry name" value="AB_hydrolase_fold"/>
</dbReference>
<feature type="transmembrane region" description="Helical" evidence="6">
    <location>
        <begin position="157"/>
        <end position="177"/>
    </location>
</feature>
<dbReference type="GO" id="GO:0015343">
    <property type="term" value="F:siderophore-iron transmembrane transporter activity"/>
    <property type="evidence" value="ECO:0007669"/>
    <property type="project" value="TreeGrafter"/>
</dbReference>
<dbReference type="InterPro" id="IPR011701">
    <property type="entry name" value="MFS"/>
</dbReference>
<proteinExistence type="predicted"/>
<feature type="transmembrane region" description="Helical" evidence="6">
    <location>
        <begin position="124"/>
        <end position="145"/>
    </location>
</feature>
<dbReference type="Gene3D" id="1.20.1250.20">
    <property type="entry name" value="MFS general substrate transporter like domains"/>
    <property type="match status" value="2"/>
</dbReference>
<gene>
    <name evidence="8" type="ORF">ZT1A5_G5128</name>
</gene>
<dbReference type="PROSITE" id="PS50850">
    <property type="entry name" value="MFS"/>
    <property type="match status" value="1"/>
</dbReference>
<dbReference type="SUPFAM" id="SSF53474">
    <property type="entry name" value="alpha/beta-Hydrolases"/>
    <property type="match status" value="1"/>
</dbReference>